<dbReference type="AlphaFoldDB" id="A0A3B0SH89"/>
<accession>A0A3B0SH89</accession>
<gene>
    <name evidence="2" type="ORF">MNBD_ALPHA06-1022</name>
</gene>
<dbReference type="EMBL" id="UOEE01000207">
    <property type="protein sequence ID" value="VAV95643.1"/>
    <property type="molecule type" value="Genomic_DNA"/>
</dbReference>
<proteinExistence type="predicted"/>
<protein>
    <submittedName>
        <fullName evidence="2">Uncharacterized protein</fullName>
    </submittedName>
</protein>
<evidence type="ECO:0000256" key="1">
    <source>
        <dbReference type="SAM" id="MobiDB-lite"/>
    </source>
</evidence>
<organism evidence="2">
    <name type="scientific">hydrothermal vent metagenome</name>
    <dbReference type="NCBI Taxonomy" id="652676"/>
    <lineage>
        <taxon>unclassified sequences</taxon>
        <taxon>metagenomes</taxon>
        <taxon>ecological metagenomes</taxon>
    </lineage>
</organism>
<reference evidence="2" key="1">
    <citation type="submission" date="2018-06" db="EMBL/GenBank/DDBJ databases">
        <authorList>
            <person name="Zhirakovskaya E."/>
        </authorList>
    </citation>
    <scope>NUCLEOTIDE SEQUENCE</scope>
</reference>
<evidence type="ECO:0000313" key="2">
    <source>
        <dbReference type="EMBL" id="VAV95643.1"/>
    </source>
</evidence>
<feature type="compositionally biased region" description="Basic residues" evidence="1">
    <location>
        <begin position="542"/>
        <end position="564"/>
    </location>
</feature>
<sequence length="564" mass="62872">MMTNALRLIHTSFHRVFFGILFIFGFWALMDQSLADSYFGKNGDVTAQIGVRYPVRPVPPGKVGWGAMWKKDILFPKPPTNFSNASHQAYIRQLAEVNLPLVREADMRNISWPWGVSYSTWGVNWENSALPWSERPMDCVRFPGRVSTWCEKTIVGVGDLVTLADIWGLEAVTVAVPLAVIDGSRVRWGPGFFDQVFSPALIETISDHAKAEIDFMKQQPGWARLQRVYIEAGTEWRHFKLKNPSPAVLSYAALIKRIREKIDDPKVIVVASAADGADIPGVKATQTASWNKYLYRELKGIPGIALDLHRYRGTKGAKQGPNSTTPMSPQNIDALLKTGLGQRSYLTVQPNMQWPGGIGGAMPTVLLENAIHGYGSDHGSRSTQPWPWPVVMAHADLTREALASDAMTFLGWTWFPETLPKEWPHGAIRNGELSKHAKAQGFLSRYHRGMVLSTSISDENAVRGVASSQNGVVHYYGGNFSRVPHRLNVILRGKNNNNAQVEIMTEFGVSTRNWQGYQSLDLPPMSLFRIRFEGTGGSVLPKKPKKSVPVRGYRTKKPRSGQIR</sequence>
<feature type="region of interest" description="Disordered" evidence="1">
    <location>
        <begin position="539"/>
        <end position="564"/>
    </location>
</feature>
<name>A0A3B0SH89_9ZZZZ</name>